<dbReference type="PANTHER" id="PTHR12631">
    <property type="entry name" value="ALPHA-L-IDURONIDASE"/>
    <property type="match status" value="1"/>
</dbReference>
<evidence type="ECO:0000256" key="5">
    <source>
        <dbReference type="SAM" id="SignalP"/>
    </source>
</evidence>
<dbReference type="Gene3D" id="2.60.40.1500">
    <property type="entry name" value="Glycosyl hydrolase domain, family 39"/>
    <property type="match status" value="1"/>
</dbReference>
<evidence type="ECO:0000256" key="2">
    <source>
        <dbReference type="ARBA" id="ARBA00022801"/>
    </source>
</evidence>
<keyword evidence="2 7" id="KW-0378">Hydrolase</keyword>
<keyword evidence="8" id="KW-1185">Reference proteome</keyword>
<dbReference type="Gene3D" id="3.20.20.80">
    <property type="entry name" value="Glycosidases"/>
    <property type="match status" value="1"/>
</dbReference>
<dbReference type="InterPro" id="IPR049166">
    <property type="entry name" value="GH39_cat"/>
</dbReference>
<dbReference type="InterPro" id="IPR000514">
    <property type="entry name" value="Glyco_hydro_39"/>
</dbReference>
<feature type="chain" id="PRO_5012538668" evidence="5">
    <location>
        <begin position="20"/>
        <end position="536"/>
    </location>
</feature>
<organism evidence="7 8">
    <name type="scientific">Nibricoccus aquaticus</name>
    <dbReference type="NCBI Taxonomy" id="2576891"/>
    <lineage>
        <taxon>Bacteria</taxon>
        <taxon>Pseudomonadati</taxon>
        <taxon>Verrucomicrobiota</taxon>
        <taxon>Opitutia</taxon>
        <taxon>Opitutales</taxon>
        <taxon>Opitutaceae</taxon>
        <taxon>Nibricoccus</taxon>
    </lineage>
</organism>
<dbReference type="InterPro" id="IPR017853">
    <property type="entry name" value="GH"/>
</dbReference>
<dbReference type="PANTHER" id="PTHR12631:SF10">
    <property type="entry name" value="BETA-XYLOSIDASE-LIKE PROTEIN-RELATED"/>
    <property type="match status" value="1"/>
</dbReference>
<name>A0A290QD92_9BACT</name>
<feature type="domain" description="Glycosyl hydrolases family 39 N-terminal catalytic" evidence="6">
    <location>
        <begin position="29"/>
        <end position="505"/>
    </location>
</feature>
<sequence length="536" mass="60110">MLPRFLATLLLLSPMYLSASQTAPASRVIQADLATTRGPMNRMYNFCVGAGRANEGLRADWQRQLRQVHAECGFRYIRFHGLFGDEMGVYHEDKNGNAIYNWQYIDELFDFITSIGMKPFIELGFMPSQLASGPHTIFWYKANVTPPKDYAKWEAFIAAFTRHVTERYGSDEVRSWYFEVWNEPNLTGFWMGTTGGKTYEEFLPTAQAEYYKLYASSARAVKSVDATYRVGGPATAGSGWIDETLAYCADNKVPLDFVSTHTYATMSGYLDETGGAGTVLSPDRNAVTGEVKGVRAKIDASPFSKAELHYTEWSSSYTPSDPIHDSYHSTAFILDKMRNIGSAANSMSYWTFTDIFEEAGPRTTPFHGGFGLLNYQDLRKPAFYAYQFLNRLGDHELACADPAAFVCRANDGAVQALFWDFTITHPGPSVINQEFYKAEHPAKPIAPAELRLSSVKPGAYRLLAYKVGFRANDVQSAWRDLGSPAQLTRAHVETLRKASSGEPVIDEKIQIGADARFSRTFDQRENDVWLVELRPL</sequence>
<keyword evidence="3" id="KW-0326">Glycosidase</keyword>
<accession>A0A290QD92</accession>
<dbReference type="InterPro" id="IPR049165">
    <property type="entry name" value="GH39_as"/>
</dbReference>
<comment type="similarity">
    <text evidence="1">Belongs to the glycosyl hydrolase 39 family.</text>
</comment>
<reference evidence="7 8" key="1">
    <citation type="submission" date="2017-09" db="EMBL/GenBank/DDBJ databases">
        <title>Complete genome sequence of Verrucomicrobial strain HZ-65, isolated from freshwater.</title>
        <authorList>
            <person name="Choi A."/>
        </authorList>
    </citation>
    <scope>NUCLEOTIDE SEQUENCE [LARGE SCALE GENOMIC DNA]</scope>
    <source>
        <strain evidence="7 8">HZ-65</strain>
    </source>
</reference>
<evidence type="ECO:0000259" key="6">
    <source>
        <dbReference type="Pfam" id="PF01229"/>
    </source>
</evidence>
<dbReference type="AlphaFoldDB" id="A0A290QD92"/>
<dbReference type="PROSITE" id="PS01027">
    <property type="entry name" value="GLYCOSYL_HYDROL_F39"/>
    <property type="match status" value="1"/>
</dbReference>
<dbReference type="GO" id="GO:0005975">
    <property type="term" value="P:carbohydrate metabolic process"/>
    <property type="evidence" value="ECO:0007669"/>
    <property type="project" value="InterPro"/>
</dbReference>
<proteinExistence type="inferred from homology"/>
<dbReference type="PRINTS" id="PR00745">
    <property type="entry name" value="GLHYDRLASE39"/>
</dbReference>
<dbReference type="OrthoDB" id="9776971at2"/>
<evidence type="ECO:0000256" key="4">
    <source>
        <dbReference type="PIRSR" id="PIRSR600514-1"/>
    </source>
</evidence>
<dbReference type="EMBL" id="CP023344">
    <property type="protein sequence ID" value="ATC66217.1"/>
    <property type="molecule type" value="Genomic_DNA"/>
</dbReference>
<dbReference type="GO" id="GO:0004553">
    <property type="term" value="F:hydrolase activity, hydrolyzing O-glycosyl compounds"/>
    <property type="evidence" value="ECO:0007669"/>
    <property type="project" value="InterPro"/>
</dbReference>
<dbReference type="SUPFAM" id="SSF51011">
    <property type="entry name" value="Glycosyl hydrolase domain"/>
    <property type="match status" value="1"/>
</dbReference>
<gene>
    <name evidence="7" type="ORF">CMV30_17410</name>
</gene>
<feature type="signal peptide" evidence="5">
    <location>
        <begin position="1"/>
        <end position="19"/>
    </location>
</feature>
<feature type="active site" description="Proton donor" evidence="4">
    <location>
        <position position="183"/>
    </location>
</feature>
<evidence type="ECO:0000313" key="8">
    <source>
        <dbReference type="Proteomes" id="UP000217265"/>
    </source>
</evidence>
<protein>
    <submittedName>
        <fullName evidence="7">Glycoside hydrolase</fullName>
    </submittedName>
</protein>
<dbReference type="KEGG" id="vbh:CMV30_17410"/>
<dbReference type="InterPro" id="IPR051923">
    <property type="entry name" value="Glycosyl_Hydrolase_39"/>
</dbReference>
<evidence type="ECO:0000256" key="1">
    <source>
        <dbReference type="ARBA" id="ARBA00008875"/>
    </source>
</evidence>
<dbReference type="Pfam" id="PF01229">
    <property type="entry name" value="Glyco_hydro_39"/>
    <property type="match status" value="1"/>
</dbReference>
<dbReference type="Proteomes" id="UP000217265">
    <property type="component" value="Chromosome"/>
</dbReference>
<evidence type="ECO:0000256" key="3">
    <source>
        <dbReference type="ARBA" id="ARBA00023295"/>
    </source>
</evidence>
<dbReference type="RefSeq" id="WP_096057845.1">
    <property type="nucleotide sequence ID" value="NZ_CP023344.1"/>
</dbReference>
<evidence type="ECO:0000313" key="7">
    <source>
        <dbReference type="EMBL" id="ATC66217.1"/>
    </source>
</evidence>
<keyword evidence="5" id="KW-0732">Signal</keyword>
<dbReference type="SUPFAM" id="SSF51445">
    <property type="entry name" value="(Trans)glycosidases"/>
    <property type="match status" value="1"/>
</dbReference>